<reference evidence="5" key="1">
    <citation type="submission" date="2022-08" db="EMBL/GenBank/DDBJ databases">
        <authorList>
            <person name="Zhang D."/>
        </authorList>
    </citation>
    <scope>NUCLEOTIDE SEQUENCE</scope>
    <source>
        <strain evidence="5">XJ19-11</strain>
    </source>
</reference>
<dbReference type="InterPro" id="IPR010071">
    <property type="entry name" value="AA_adenyl_dom"/>
</dbReference>
<dbReference type="InterPro" id="IPR001242">
    <property type="entry name" value="Condensation_dom"/>
</dbReference>
<dbReference type="PANTHER" id="PTHR45527:SF1">
    <property type="entry name" value="FATTY ACID SYNTHASE"/>
    <property type="match status" value="1"/>
</dbReference>
<dbReference type="Pfam" id="PF00668">
    <property type="entry name" value="Condensation"/>
    <property type="match status" value="1"/>
</dbReference>
<dbReference type="Pfam" id="PF00501">
    <property type="entry name" value="AMP-binding"/>
    <property type="match status" value="1"/>
</dbReference>
<name>A0A9X2PD04_9BACT</name>
<dbReference type="PANTHER" id="PTHR45527">
    <property type="entry name" value="NONRIBOSOMAL PEPTIDE SYNTHETASE"/>
    <property type="match status" value="1"/>
</dbReference>
<dbReference type="SUPFAM" id="SSF52777">
    <property type="entry name" value="CoA-dependent acyltransferases"/>
    <property type="match status" value="2"/>
</dbReference>
<protein>
    <submittedName>
        <fullName evidence="5">Amino acid adenylation domain-containing protein</fullName>
    </submittedName>
</protein>
<dbReference type="InterPro" id="IPR001031">
    <property type="entry name" value="Thioesterase"/>
</dbReference>
<dbReference type="Gene3D" id="2.30.38.10">
    <property type="entry name" value="Luciferase, Domain 3"/>
    <property type="match status" value="1"/>
</dbReference>
<dbReference type="RefSeq" id="WP_258424340.1">
    <property type="nucleotide sequence ID" value="NZ_JANSUY010000015.1"/>
</dbReference>
<dbReference type="InterPro" id="IPR000873">
    <property type="entry name" value="AMP-dep_synth/lig_dom"/>
</dbReference>
<evidence type="ECO:0000313" key="5">
    <source>
        <dbReference type="EMBL" id="MCR9016495.1"/>
    </source>
</evidence>
<dbReference type="InterPro" id="IPR006162">
    <property type="entry name" value="Ppantetheine_attach_site"/>
</dbReference>
<dbReference type="InterPro" id="IPR023213">
    <property type="entry name" value="CAT-like_dom_sf"/>
</dbReference>
<dbReference type="GO" id="GO:0044550">
    <property type="term" value="P:secondary metabolite biosynthetic process"/>
    <property type="evidence" value="ECO:0007669"/>
    <property type="project" value="TreeGrafter"/>
</dbReference>
<dbReference type="GO" id="GO:0003824">
    <property type="term" value="F:catalytic activity"/>
    <property type="evidence" value="ECO:0007669"/>
    <property type="project" value="InterPro"/>
</dbReference>
<evidence type="ECO:0000256" key="3">
    <source>
        <dbReference type="ARBA" id="ARBA00022553"/>
    </source>
</evidence>
<dbReference type="Proteomes" id="UP001142175">
    <property type="component" value="Unassembled WGS sequence"/>
</dbReference>
<keyword evidence="6" id="KW-1185">Reference proteome</keyword>
<comment type="caution">
    <text evidence="5">The sequence shown here is derived from an EMBL/GenBank/DDBJ whole genome shotgun (WGS) entry which is preliminary data.</text>
</comment>
<organism evidence="5 6">
    <name type="scientific">Aquiflexum gelatinilyticum</name>
    <dbReference type="NCBI Taxonomy" id="2961943"/>
    <lineage>
        <taxon>Bacteria</taxon>
        <taxon>Pseudomonadati</taxon>
        <taxon>Bacteroidota</taxon>
        <taxon>Cytophagia</taxon>
        <taxon>Cytophagales</taxon>
        <taxon>Cyclobacteriaceae</taxon>
        <taxon>Aquiflexum</taxon>
    </lineage>
</organism>
<evidence type="ECO:0000313" key="6">
    <source>
        <dbReference type="Proteomes" id="UP001142175"/>
    </source>
</evidence>
<gene>
    <name evidence="5" type="ORF">NU887_15740</name>
</gene>
<evidence type="ECO:0000256" key="1">
    <source>
        <dbReference type="ARBA" id="ARBA00001957"/>
    </source>
</evidence>
<dbReference type="Gene3D" id="3.30.559.30">
    <property type="entry name" value="Nonribosomal peptide synthetase, condensation domain"/>
    <property type="match status" value="1"/>
</dbReference>
<dbReference type="CDD" id="cd19531">
    <property type="entry name" value="LCL_NRPS-like"/>
    <property type="match status" value="1"/>
</dbReference>
<dbReference type="InterPro" id="IPR036736">
    <property type="entry name" value="ACP-like_sf"/>
</dbReference>
<dbReference type="Gene3D" id="3.40.50.980">
    <property type="match status" value="2"/>
</dbReference>
<dbReference type="PROSITE" id="PS50075">
    <property type="entry name" value="CARRIER"/>
    <property type="match status" value="1"/>
</dbReference>
<dbReference type="SUPFAM" id="SSF56801">
    <property type="entry name" value="Acetyl-CoA synthetase-like"/>
    <property type="match status" value="1"/>
</dbReference>
<dbReference type="SUPFAM" id="SSF47336">
    <property type="entry name" value="ACP-like"/>
    <property type="match status" value="1"/>
</dbReference>
<dbReference type="InterPro" id="IPR029058">
    <property type="entry name" value="AB_hydrolase_fold"/>
</dbReference>
<comment type="cofactor">
    <cofactor evidence="1">
        <name>pantetheine 4'-phosphate</name>
        <dbReference type="ChEBI" id="CHEBI:47942"/>
    </cofactor>
</comment>
<dbReference type="Pfam" id="PF00975">
    <property type="entry name" value="Thioesterase"/>
    <property type="match status" value="1"/>
</dbReference>
<dbReference type="InterPro" id="IPR045851">
    <property type="entry name" value="AMP-bd_C_sf"/>
</dbReference>
<proteinExistence type="predicted"/>
<dbReference type="PROSITE" id="PS00012">
    <property type="entry name" value="PHOSPHOPANTETHEINE"/>
    <property type="match status" value="1"/>
</dbReference>
<dbReference type="InterPro" id="IPR009081">
    <property type="entry name" value="PP-bd_ACP"/>
</dbReference>
<accession>A0A9X2PD04</accession>
<dbReference type="NCBIfam" id="TIGR01733">
    <property type="entry name" value="AA-adenyl-dom"/>
    <property type="match status" value="1"/>
</dbReference>
<evidence type="ECO:0000256" key="2">
    <source>
        <dbReference type="ARBA" id="ARBA00022450"/>
    </source>
</evidence>
<dbReference type="Gene3D" id="3.30.559.10">
    <property type="entry name" value="Chloramphenicol acetyltransferase-like domain"/>
    <property type="match status" value="1"/>
</dbReference>
<dbReference type="Pfam" id="PF00550">
    <property type="entry name" value="PP-binding"/>
    <property type="match status" value="1"/>
</dbReference>
<sequence>MAVPENKIQLIPIDYNPFEETPFSKAGKLVDAQREIWLSCVLGGKEAKLAYNQSATLKLEGKLTEDFLRKACDILVSRHESLRMEFTANGQFFMVRERADIDMEFLDLAEMDSKSQDKAIKDFLDKEVLYDFDLGKAPLVKFSLLKLAEELNLFTVTTHHLVVDGWSFGVIFEEIGKIYSSFMDKTTLDLPEPNQFSAYSEQMEAFTNSLEFSKLEYYWLEKYKHLPPQLEMPTDGQRPSFRTFVSRRDDFVLDSNRLARLKNLSKSSNTSLVNTVMAIFEIFLYKITGQDDIVVGMPTAGQAGTDNLVLVGHCVNLLPIRTRIHNSWTFLEYLSNRKKELLDDYDHQLYTFGNLIQHLNIPRDPSRIPLVPVIFNIDMGMDNDIKFSGLSFELISNPRYYENFELFLNLTNRKNDLVFEWSYNTDLFKKDTVAYWMEGFLGLLEDLTTNPQLKIEDLEFNRNFNQSKLLEWNATDLELPVQNSFLELFFQQVEKNPKKKALITPQKEFNYLELALAAQNISQQIKDLGIRKGEVVAILLDRNEKLLPAMLGVLMSGCAYVPLDPSFPKDRIQYMLQNSGASLLILDNETFLEKSFNIKKLKLDVIKVSNPDDFPDYLIPEAADIAYILYTSGSTGLPKGVKVSHLNLLNFLVSMRHMPGMVSEDVILAITTISFDIAGLELFLPLISGAGIVLADNESVKDGRLLLKLMENHAITCMQATPATWKMIMISGWNKPRKLKVLCGGESLPIDLASNLLELVGPFWNVYGPTETTIWSTIKEIKQPEDINIGRPIANTQIYILDENLNPCPVGRVGEICIGGFGVTSGYHLMDELTKEKFVEGPFKKGYPIYRSGDLGKFLPNGEIVCLGRKDFQVKIRGYRIELGEIEARLNKIQGIQQAAVNPFSDSSGNNSLAAYLVLNPESSQKQPEKLFSEFKGVLKESLPDYMIPSEWMILEKLPLTKNIKVDRKNLPLPFRNFCEENINSSINTQMENLVLEVWGFFLKHKKISKNDNFFELGGHSLLAVEVVAALEKKLKREISLNILFKYPILSHLAKFLDKSEKDENNWSCLVPIKPRGTKPPIYMIHGIGCTVTSFFALAEKFQPDQPVFGFQVKGLNGLEEPHGTIEEMASHYLKLMLEHNPFGPYYISGYSFGGYVAYEIIKQLLKLGINNSKLIIFDTPSWERDEKVYSFTKVKRAIWKRMIEMRLFIKYPSYFIQNKKEALQRKLERNFNIKVENEDQISELKKIIKRLSYNNEIMMNSYLLTPIDQKIFLFKVEVPNFYVDDMAFYGWKNLVSIIEVINLPGHHNNIFKNEKTLEIFATKLQTVLDSDI</sequence>
<dbReference type="SUPFAM" id="SSF53474">
    <property type="entry name" value="alpha/beta-Hydrolases"/>
    <property type="match status" value="1"/>
</dbReference>
<dbReference type="Pfam" id="PF13193">
    <property type="entry name" value="AMP-binding_C"/>
    <property type="match status" value="1"/>
</dbReference>
<keyword evidence="2" id="KW-0596">Phosphopantetheine</keyword>
<dbReference type="PROSITE" id="PS00455">
    <property type="entry name" value="AMP_BINDING"/>
    <property type="match status" value="1"/>
</dbReference>
<dbReference type="GO" id="GO:0043041">
    <property type="term" value="P:amino acid activation for nonribosomal peptide biosynthetic process"/>
    <property type="evidence" value="ECO:0007669"/>
    <property type="project" value="TreeGrafter"/>
</dbReference>
<dbReference type="EMBL" id="JANSUY010000015">
    <property type="protein sequence ID" value="MCR9016495.1"/>
    <property type="molecule type" value="Genomic_DNA"/>
</dbReference>
<dbReference type="GO" id="GO:0031177">
    <property type="term" value="F:phosphopantetheine binding"/>
    <property type="evidence" value="ECO:0007669"/>
    <property type="project" value="TreeGrafter"/>
</dbReference>
<keyword evidence="3" id="KW-0597">Phosphoprotein</keyword>
<feature type="domain" description="Carrier" evidence="4">
    <location>
        <begin position="986"/>
        <end position="1061"/>
    </location>
</feature>
<dbReference type="InterPro" id="IPR025110">
    <property type="entry name" value="AMP-bd_C"/>
</dbReference>
<dbReference type="GO" id="GO:0005737">
    <property type="term" value="C:cytoplasm"/>
    <property type="evidence" value="ECO:0007669"/>
    <property type="project" value="TreeGrafter"/>
</dbReference>
<evidence type="ECO:0000259" key="4">
    <source>
        <dbReference type="PROSITE" id="PS50075"/>
    </source>
</evidence>
<dbReference type="InterPro" id="IPR020845">
    <property type="entry name" value="AMP-binding_CS"/>
</dbReference>
<dbReference type="Gene3D" id="3.40.50.1820">
    <property type="entry name" value="alpha/beta hydrolase"/>
    <property type="match status" value="1"/>
</dbReference>
<dbReference type="Gene3D" id="1.10.1200.10">
    <property type="entry name" value="ACP-like"/>
    <property type="match status" value="1"/>
</dbReference>
<dbReference type="Gene3D" id="3.30.300.30">
    <property type="match status" value="1"/>
</dbReference>